<gene>
    <name evidence="1" type="ORF">SCARR_03946</name>
</gene>
<dbReference type="AlphaFoldDB" id="A0A6C2USG9"/>
<evidence type="ECO:0000313" key="1">
    <source>
        <dbReference type="EMBL" id="VGO21866.1"/>
    </source>
</evidence>
<dbReference type="RefSeq" id="WP_136063298.1">
    <property type="nucleotide sequence ID" value="NZ_CAAHFH010000002.1"/>
</dbReference>
<sequence>MDKFIINVIHRPELVPEYINTDAVEGKADDLGAEEVVGESLDIFRLQQDIAHRNGIKCTIQMTYAALYNDEAIALAKQYHEEFGDEIAHTFLGVNCEEFREKYGLKDPAIWLYHMDDKKRIVVDSFERFKEVFGFYPTSTGSYYMDAELIAFMKEKYPMVKIAVATCFEEGPKVFRHANNSWYTIMDGAPWTAWVPSKYNSQAIAENEEDDLGIVAVPHLSRDLLAIQDNAGDMFGTHPQNVIRGLINEGDRLPFQYNLIDQYQVMKKYNKGYSYNLIYVGPGWMGKAGRWETGYETLVKSYEDMMAYYGDLKKEGKAEDLTMTEFADWYRENKAINEPCCALWKDTLFGTKNQVFWYADSQMRATVEMKMGGAIVDLRPYASKLRRPVGAGTKANQDASYPYIVHSRYRAGPFVHYAGEGAIKSAKIRFGKEEVDLSSCRTTATYEEGDGWRKCILRPVTVEFQTLEVQIQTSYTFKENTGEIIISRKVVGSSDPTKKVVIDEFLTSCWGTTEYPEDLTGCTLSVIGKDGERNDLSYDYRCREFKTDEAATVEAVIPMVQTKVSLTPENEGCAGYYEEGYSFAPNLKIGVHKEIALDEALVSTFKIEQADGVNS</sequence>
<dbReference type="Proteomes" id="UP000346198">
    <property type="component" value="Unassembled WGS sequence"/>
</dbReference>
<accession>A0A6C2USG9</accession>
<dbReference type="Gene3D" id="3.20.20.510">
    <property type="entry name" value="Uncharacterised protein PF12979, DUF3863"/>
    <property type="match status" value="1"/>
</dbReference>
<evidence type="ECO:0000313" key="2">
    <source>
        <dbReference type="Proteomes" id="UP000346198"/>
    </source>
</evidence>
<name>A0A6C2USG9_9BACT</name>
<organism evidence="1 2">
    <name type="scientific">Pontiella sulfatireligans</name>
    <dbReference type="NCBI Taxonomy" id="2750658"/>
    <lineage>
        <taxon>Bacteria</taxon>
        <taxon>Pseudomonadati</taxon>
        <taxon>Kiritimatiellota</taxon>
        <taxon>Kiritimatiellia</taxon>
        <taxon>Kiritimatiellales</taxon>
        <taxon>Pontiellaceae</taxon>
        <taxon>Pontiella</taxon>
    </lineage>
</organism>
<reference evidence="1 2" key="1">
    <citation type="submission" date="2019-04" db="EMBL/GenBank/DDBJ databases">
        <authorList>
            <person name="Van Vliet M D."/>
        </authorList>
    </citation>
    <scope>NUCLEOTIDE SEQUENCE [LARGE SCALE GENOMIC DNA]</scope>
    <source>
        <strain evidence="1 2">F21</strain>
    </source>
</reference>
<keyword evidence="2" id="KW-1185">Reference proteome</keyword>
<proteinExistence type="predicted"/>
<dbReference type="EMBL" id="CAAHFH010000002">
    <property type="protein sequence ID" value="VGO21866.1"/>
    <property type="molecule type" value="Genomic_DNA"/>
</dbReference>
<protein>
    <submittedName>
        <fullName evidence="1">Uncharacterized protein</fullName>
    </submittedName>
</protein>